<protein>
    <submittedName>
        <fullName evidence="1">Uncharacterized protein</fullName>
    </submittedName>
</protein>
<dbReference type="Proteomes" id="UP001328107">
    <property type="component" value="Unassembled WGS sequence"/>
</dbReference>
<dbReference type="AlphaFoldDB" id="A0AAN4Z1V0"/>
<organism evidence="1 2">
    <name type="scientific">Pristionchus mayeri</name>
    <dbReference type="NCBI Taxonomy" id="1317129"/>
    <lineage>
        <taxon>Eukaryota</taxon>
        <taxon>Metazoa</taxon>
        <taxon>Ecdysozoa</taxon>
        <taxon>Nematoda</taxon>
        <taxon>Chromadorea</taxon>
        <taxon>Rhabditida</taxon>
        <taxon>Rhabditina</taxon>
        <taxon>Diplogasteromorpha</taxon>
        <taxon>Diplogasteroidea</taxon>
        <taxon>Neodiplogasteridae</taxon>
        <taxon>Pristionchus</taxon>
    </lineage>
</organism>
<keyword evidence="2" id="KW-1185">Reference proteome</keyword>
<comment type="caution">
    <text evidence="1">The sequence shown here is derived from an EMBL/GenBank/DDBJ whole genome shotgun (WGS) entry which is preliminary data.</text>
</comment>
<proteinExistence type="predicted"/>
<feature type="non-terminal residue" evidence="1">
    <location>
        <position position="1"/>
    </location>
</feature>
<sequence>RMSFRSLVKELGESVRRIHKMALESLSNGMSMVQIRAICEYNTQETVRVIRGMILTIKSAQFHPHKDLIPDLEDTISVGERTLELVRPRGA</sequence>
<dbReference type="EMBL" id="BTRK01000001">
    <property type="protein sequence ID" value="GMR29862.1"/>
    <property type="molecule type" value="Genomic_DNA"/>
</dbReference>
<reference evidence="2" key="1">
    <citation type="submission" date="2022-10" db="EMBL/GenBank/DDBJ databases">
        <title>Genome assembly of Pristionchus species.</title>
        <authorList>
            <person name="Yoshida K."/>
            <person name="Sommer R.J."/>
        </authorList>
    </citation>
    <scope>NUCLEOTIDE SEQUENCE [LARGE SCALE GENOMIC DNA]</scope>
    <source>
        <strain evidence="2">RS5460</strain>
    </source>
</reference>
<name>A0AAN4Z1V0_9BILA</name>
<evidence type="ECO:0000313" key="2">
    <source>
        <dbReference type="Proteomes" id="UP001328107"/>
    </source>
</evidence>
<accession>A0AAN4Z1V0</accession>
<gene>
    <name evidence="1" type="ORF">PMAYCL1PPCAC_00057</name>
</gene>
<evidence type="ECO:0000313" key="1">
    <source>
        <dbReference type="EMBL" id="GMR29862.1"/>
    </source>
</evidence>